<dbReference type="EMBL" id="JYDH01002125">
    <property type="protein sequence ID" value="KRY19694.1"/>
    <property type="molecule type" value="Genomic_DNA"/>
</dbReference>
<comment type="caution">
    <text evidence="1">The sequence shown here is derived from an EMBL/GenBank/DDBJ whole genome shotgun (WGS) entry which is preliminary data.</text>
</comment>
<accession>A0A0V1A5C8</accession>
<organism evidence="1 2">
    <name type="scientific">Trichinella spiralis</name>
    <name type="common">Trichina worm</name>
    <dbReference type="NCBI Taxonomy" id="6334"/>
    <lineage>
        <taxon>Eukaryota</taxon>
        <taxon>Metazoa</taxon>
        <taxon>Ecdysozoa</taxon>
        <taxon>Nematoda</taxon>
        <taxon>Enoplea</taxon>
        <taxon>Dorylaimia</taxon>
        <taxon>Trichinellida</taxon>
        <taxon>Trichinellidae</taxon>
        <taxon>Trichinella</taxon>
    </lineage>
</organism>
<sequence>MDAPITRWKKRRSPLEAELIRENSTHLCDWLVADWL</sequence>
<reference evidence="1 2" key="1">
    <citation type="submission" date="2015-01" db="EMBL/GenBank/DDBJ databases">
        <title>Evolution of Trichinella species and genotypes.</title>
        <authorList>
            <person name="Korhonen P.K."/>
            <person name="Edoardo P."/>
            <person name="Giuseppe L.R."/>
            <person name="Gasser R.B."/>
        </authorList>
    </citation>
    <scope>NUCLEOTIDE SEQUENCE [LARGE SCALE GENOMIC DNA]</scope>
    <source>
        <strain evidence="1">ISS3</strain>
    </source>
</reference>
<keyword evidence="2" id="KW-1185">Reference proteome</keyword>
<dbReference type="InParanoid" id="A0A0V1A5C8"/>
<evidence type="ECO:0000313" key="1">
    <source>
        <dbReference type="EMBL" id="KRY19694.1"/>
    </source>
</evidence>
<gene>
    <name evidence="1" type="ORF">T01_3219</name>
</gene>
<name>A0A0V1A5C8_TRISP</name>
<evidence type="ECO:0000313" key="2">
    <source>
        <dbReference type="Proteomes" id="UP000054776"/>
    </source>
</evidence>
<dbReference type="OrthoDB" id="10443141at2759"/>
<dbReference type="AlphaFoldDB" id="A0A0V1A5C8"/>
<dbReference type="Proteomes" id="UP000054776">
    <property type="component" value="Unassembled WGS sequence"/>
</dbReference>
<protein>
    <submittedName>
        <fullName evidence="1">Uncharacterized protein</fullName>
    </submittedName>
</protein>
<proteinExistence type="predicted"/>